<dbReference type="Pfam" id="PF07022">
    <property type="entry name" value="Phage_CI_repr"/>
    <property type="match status" value="1"/>
</dbReference>
<accession>A0A3B9IUH3</accession>
<gene>
    <name evidence="2" type="ORF">DCK97_28995</name>
</gene>
<feature type="domain" description="Bacteriophage CI repressor N-terminal" evidence="1">
    <location>
        <begin position="33"/>
        <end position="82"/>
    </location>
</feature>
<evidence type="ECO:0000313" key="3">
    <source>
        <dbReference type="Proteomes" id="UP000257706"/>
    </source>
</evidence>
<dbReference type="Proteomes" id="UP000257706">
    <property type="component" value="Unassembled WGS sequence"/>
</dbReference>
<dbReference type="Gene3D" id="1.10.260.40">
    <property type="entry name" value="lambda repressor-like DNA-binding domains"/>
    <property type="match status" value="1"/>
</dbReference>
<dbReference type="GO" id="GO:0045892">
    <property type="term" value="P:negative regulation of DNA-templated transcription"/>
    <property type="evidence" value="ECO:0007669"/>
    <property type="project" value="InterPro"/>
</dbReference>
<reference evidence="2 3" key="1">
    <citation type="journal article" date="2018" name="Nat. Biotechnol.">
        <title>A standardized bacterial taxonomy based on genome phylogeny substantially revises the tree of life.</title>
        <authorList>
            <person name="Parks D.H."/>
            <person name="Chuvochina M."/>
            <person name="Waite D.W."/>
            <person name="Rinke C."/>
            <person name="Skarshewski A."/>
            <person name="Chaumeil P.A."/>
            <person name="Hugenholtz P."/>
        </authorList>
    </citation>
    <scope>NUCLEOTIDE SEQUENCE [LARGE SCALE GENOMIC DNA]</scope>
    <source>
        <strain evidence="2">UBA8739</strain>
    </source>
</reference>
<evidence type="ECO:0000259" key="1">
    <source>
        <dbReference type="Pfam" id="PF07022"/>
    </source>
</evidence>
<protein>
    <recommendedName>
        <fullName evidence="1">Bacteriophage CI repressor N-terminal domain-containing protein</fullName>
    </recommendedName>
</protein>
<organism evidence="2 3">
    <name type="scientific">Tistrella mobilis</name>
    <dbReference type="NCBI Taxonomy" id="171437"/>
    <lineage>
        <taxon>Bacteria</taxon>
        <taxon>Pseudomonadati</taxon>
        <taxon>Pseudomonadota</taxon>
        <taxon>Alphaproteobacteria</taxon>
        <taxon>Geminicoccales</taxon>
        <taxon>Geminicoccaceae</taxon>
        <taxon>Tistrella</taxon>
    </lineage>
</organism>
<dbReference type="GO" id="GO:0003677">
    <property type="term" value="F:DNA binding"/>
    <property type="evidence" value="ECO:0007669"/>
    <property type="project" value="InterPro"/>
</dbReference>
<evidence type="ECO:0000313" key="2">
    <source>
        <dbReference type="EMBL" id="HAE51456.1"/>
    </source>
</evidence>
<dbReference type="InterPro" id="IPR010982">
    <property type="entry name" value="Lambda_DNA-bd_dom_sf"/>
</dbReference>
<name>A0A3B9IUH3_9PROT</name>
<dbReference type="AlphaFoldDB" id="A0A3B9IUH3"/>
<proteinExistence type="predicted"/>
<sequence>MRSSDDHPSPVHQVDVDAVLSRMKLAGLQDAQASDSALAKWLGVKKTTLSSWRRRGSIPIWHCINAARKSSVDLNYIISGDKNDGPTFKLSLDRFINSEFDLLSIALRHAIKEFQSVGFGDSVDDLLQHYRLLAAAMMREYENSIDLMRSVSQNKHMEMADFIAKVAEAEGIKNWKSIKELYNEDGQQKK</sequence>
<dbReference type="EMBL" id="DMAI01000483">
    <property type="protein sequence ID" value="HAE51456.1"/>
    <property type="molecule type" value="Genomic_DNA"/>
</dbReference>
<dbReference type="InterPro" id="IPR010744">
    <property type="entry name" value="Phage_CI_N"/>
</dbReference>
<comment type="caution">
    <text evidence="2">The sequence shown here is derived from an EMBL/GenBank/DDBJ whole genome shotgun (WGS) entry which is preliminary data.</text>
</comment>